<evidence type="ECO:0000313" key="1">
    <source>
        <dbReference type="EMBL" id="KRG76109.1"/>
    </source>
</evidence>
<proteinExistence type="predicted"/>
<evidence type="ECO:0000313" key="2">
    <source>
        <dbReference type="Proteomes" id="UP000051386"/>
    </source>
</evidence>
<dbReference type="PATRIC" id="fig|517011.3.peg.175"/>
<name>A0A0R0D1S8_9GAMM</name>
<gene>
    <name evidence="1" type="ORF">ABB28_03995</name>
</gene>
<dbReference type="Proteomes" id="UP000051386">
    <property type="component" value="Unassembled WGS sequence"/>
</dbReference>
<keyword evidence="2" id="KW-1185">Reference proteome</keyword>
<organism evidence="1 2">
    <name type="scientific">Stenotrophomonas chelatiphaga</name>
    <dbReference type="NCBI Taxonomy" id="517011"/>
    <lineage>
        <taxon>Bacteria</taxon>
        <taxon>Pseudomonadati</taxon>
        <taxon>Pseudomonadota</taxon>
        <taxon>Gammaproteobacteria</taxon>
        <taxon>Lysobacterales</taxon>
        <taxon>Lysobacteraceae</taxon>
        <taxon>Stenotrophomonas</taxon>
    </lineage>
</organism>
<dbReference type="AlphaFoldDB" id="A0A0R0D1S8"/>
<protein>
    <recommendedName>
        <fullName evidence="3">DUF4279 domain-containing protein</fullName>
    </recommendedName>
</protein>
<accession>A0A0R0D1S8</accession>
<comment type="caution">
    <text evidence="1">The sequence shown here is derived from an EMBL/GenBank/DDBJ whole genome shotgun (WGS) entry which is preliminary data.</text>
</comment>
<evidence type="ECO:0008006" key="3">
    <source>
        <dbReference type="Google" id="ProtNLM"/>
    </source>
</evidence>
<reference evidence="1 2" key="1">
    <citation type="submission" date="2015-05" db="EMBL/GenBank/DDBJ databases">
        <title>Genome sequencing and analysis of members of genus Stenotrophomonas.</title>
        <authorList>
            <person name="Patil P.P."/>
            <person name="Midha S."/>
            <person name="Patil P.B."/>
        </authorList>
    </citation>
    <scope>NUCLEOTIDE SEQUENCE [LARGE SCALE GENOMIC DNA]</scope>
    <source>
        <strain evidence="1 2">DSM 21508</strain>
    </source>
</reference>
<dbReference type="EMBL" id="LDJK01000011">
    <property type="protein sequence ID" value="KRG76109.1"/>
    <property type="molecule type" value="Genomic_DNA"/>
</dbReference>
<sequence length="134" mass="14550">MNNESFSISLRTWHPAMSADALIQKIGLQPEIACSVGSRRANPSGELLDGFYPTSYCCFDMVREGFGDFTEALAPLLDQLDGKEDAFRQIASTGGRSELYVGVFVEGSSGFTLTGADIKRLAELSLELSVEVYP</sequence>